<name>A0A7W7VGM4_9PSEU</name>
<dbReference type="Gene3D" id="3.40.50.720">
    <property type="entry name" value="NAD(P)-binding Rossmann-like Domain"/>
    <property type="match status" value="1"/>
</dbReference>
<evidence type="ECO:0000313" key="2">
    <source>
        <dbReference type="Proteomes" id="UP000520767"/>
    </source>
</evidence>
<dbReference type="InterPro" id="IPR003462">
    <property type="entry name" value="ODC_Mu_crystall"/>
</dbReference>
<dbReference type="Pfam" id="PF02423">
    <property type="entry name" value="OCD_Mu_crystall"/>
    <property type="match status" value="1"/>
</dbReference>
<protein>
    <submittedName>
        <fullName evidence="1">Ornithine cyclodeaminase/alanine dehydrogenase-like protein (Mu-crystallin family)</fullName>
    </submittedName>
</protein>
<dbReference type="Proteomes" id="UP000520767">
    <property type="component" value="Unassembled WGS sequence"/>
</dbReference>
<organism evidence="1 2">
    <name type="scientific">Actinophytocola algeriensis</name>
    <dbReference type="NCBI Taxonomy" id="1768010"/>
    <lineage>
        <taxon>Bacteria</taxon>
        <taxon>Bacillati</taxon>
        <taxon>Actinomycetota</taxon>
        <taxon>Actinomycetes</taxon>
        <taxon>Pseudonocardiales</taxon>
        <taxon>Pseudonocardiaceae</taxon>
    </lineage>
</organism>
<dbReference type="SUPFAM" id="SSF51735">
    <property type="entry name" value="NAD(P)-binding Rossmann-fold domains"/>
    <property type="match status" value="1"/>
</dbReference>
<dbReference type="AlphaFoldDB" id="A0A7W7VGM4"/>
<gene>
    <name evidence="1" type="ORF">FHR82_005587</name>
</gene>
<reference evidence="1 2" key="1">
    <citation type="submission" date="2020-08" db="EMBL/GenBank/DDBJ databases">
        <title>Genomic Encyclopedia of Type Strains, Phase III (KMG-III): the genomes of soil and plant-associated and newly described type strains.</title>
        <authorList>
            <person name="Whitman W."/>
        </authorList>
    </citation>
    <scope>NUCLEOTIDE SEQUENCE [LARGE SCALE GENOMIC DNA]</scope>
    <source>
        <strain evidence="1 2">CECT 8960</strain>
    </source>
</reference>
<evidence type="ECO:0000313" key="1">
    <source>
        <dbReference type="EMBL" id="MBB4909329.1"/>
    </source>
</evidence>
<sequence>MANTVLRLGTDDLLRILETVDPVELLAEELIKRTIGHPERARDSRGLVPWIDPATETEYVRYEDPATGLDCAMHAGLLRMVHAAALAALATRELLVPGGVTVAMLGTRFATQAQLAVLARHVPDIVHVAVRVTDKADGTDALEPRLIDQLDLAGIGLSVVPELADSLFGANLVVAASEDALTEGVEHATIRDLVRGTVLVNSSGHDLPASLLDHVDQIYVDDLALLPEHADRHIVTRHLAHTTAGPAHNGTDRQPPAIAADLGRLLTGAWPGRQQQDDVVVVELLSARTPDLHLAGTIAESALRGGLGERVTA</sequence>
<proteinExistence type="predicted"/>
<dbReference type="InterPro" id="IPR036291">
    <property type="entry name" value="NAD(P)-bd_dom_sf"/>
</dbReference>
<comment type="caution">
    <text evidence="1">The sequence shown here is derived from an EMBL/GenBank/DDBJ whole genome shotgun (WGS) entry which is preliminary data.</text>
</comment>
<accession>A0A7W7VGM4</accession>
<dbReference type="EMBL" id="JACHJQ010000006">
    <property type="protein sequence ID" value="MBB4909329.1"/>
    <property type="molecule type" value="Genomic_DNA"/>
</dbReference>
<keyword evidence="2" id="KW-1185">Reference proteome</keyword>
<dbReference type="RefSeq" id="WP_184813446.1">
    <property type="nucleotide sequence ID" value="NZ_JACHJQ010000006.1"/>
</dbReference>